<evidence type="ECO:0000256" key="1">
    <source>
        <dbReference type="ARBA" id="ARBA00022679"/>
    </source>
</evidence>
<dbReference type="SUPFAM" id="SSF55729">
    <property type="entry name" value="Acyl-CoA N-acyltransferases (Nat)"/>
    <property type="match status" value="1"/>
</dbReference>
<dbReference type="GO" id="GO:0016747">
    <property type="term" value="F:acyltransferase activity, transferring groups other than amino-acyl groups"/>
    <property type="evidence" value="ECO:0007669"/>
    <property type="project" value="InterPro"/>
</dbReference>
<keyword evidence="2" id="KW-0012">Acyltransferase</keyword>
<protein>
    <submittedName>
        <fullName evidence="4">Acetyltransferase</fullName>
    </submittedName>
</protein>
<evidence type="ECO:0000259" key="3">
    <source>
        <dbReference type="PROSITE" id="PS51186"/>
    </source>
</evidence>
<accession>A0A226WXZ6</accession>
<name>A0A226WXZ6_CABSO</name>
<dbReference type="Proteomes" id="UP000214720">
    <property type="component" value="Unassembled WGS sequence"/>
</dbReference>
<sequence>MQSSGIDAASEIATEEYLANPVWIALTEASPAFVERRESGARYRPEFAPFGAAQNYTAQSVSRVAAMLQPAQRLSFFTMGKPDLPPGFDVVREAVAYQMIAANRFAVSSDERIVRLGAADTTDMLRLAELTEPGPFNARTNELGHFFGIREGGQLVAMAGERMTAGKYVEISAVCTLPEWRGRGLGRVLMEHLSATIQERDKVPFLHVFTSNVSAVRLYRELGFRIARTLQLTAIVRSSAAAN</sequence>
<dbReference type="PANTHER" id="PTHR43420">
    <property type="entry name" value="ACETYLTRANSFERASE"/>
    <property type="match status" value="1"/>
</dbReference>
<dbReference type="InterPro" id="IPR016181">
    <property type="entry name" value="Acyl_CoA_acyltransferase"/>
</dbReference>
<dbReference type="EMBL" id="MTHB01000154">
    <property type="protein sequence ID" value="OXC76042.1"/>
    <property type="molecule type" value="Genomic_DNA"/>
</dbReference>
<organism evidence="4 5">
    <name type="scientific">Caballeronia sordidicola</name>
    <name type="common">Burkholderia sordidicola</name>
    <dbReference type="NCBI Taxonomy" id="196367"/>
    <lineage>
        <taxon>Bacteria</taxon>
        <taxon>Pseudomonadati</taxon>
        <taxon>Pseudomonadota</taxon>
        <taxon>Betaproteobacteria</taxon>
        <taxon>Burkholderiales</taxon>
        <taxon>Burkholderiaceae</taxon>
        <taxon>Caballeronia</taxon>
    </lineage>
</organism>
<comment type="caution">
    <text evidence="4">The sequence shown here is derived from an EMBL/GenBank/DDBJ whole genome shotgun (WGS) entry which is preliminary data.</text>
</comment>
<dbReference type="InterPro" id="IPR050680">
    <property type="entry name" value="YpeA/RimI_acetyltransf"/>
</dbReference>
<keyword evidence="1 4" id="KW-0808">Transferase</keyword>
<dbReference type="PANTHER" id="PTHR43420:SF3">
    <property type="entry name" value="N-ACETYLTRANSFERASE DOMAIN-CONTAINING PROTEIN"/>
    <property type="match status" value="1"/>
</dbReference>
<dbReference type="AlphaFoldDB" id="A0A226WXZ6"/>
<dbReference type="CDD" id="cd04301">
    <property type="entry name" value="NAT_SF"/>
    <property type="match status" value="1"/>
</dbReference>
<reference evidence="5" key="1">
    <citation type="submission" date="2017-01" db="EMBL/GenBank/DDBJ databases">
        <title>Genome Analysis of Deinococcus marmoris KOPRI26562.</title>
        <authorList>
            <person name="Kim J.H."/>
            <person name="Oh H.-M."/>
        </authorList>
    </citation>
    <scope>NUCLEOTIDE SEQUENCE [LARGE SCALE GENOMIC DNA]</scope>
    <source>
        <strain evidence="5">PAMC 26633</strain>
    </source>
</reference>
<dbReference type="InterPro" id="IPR013653">
    <property type="entry name" value="GCN5-like_dom"/>
</dbReference>
<proteinExistence type="predicted"/>
<dbReference type="Gene3D" id="3.40.630.30">
    <property type="match status" value="1"/>
</dbReference>
<dbReference type="RefSeq" id="WP_218827333.1">
    <property type="nucleotide sequence ID" value="NZ_MTHB01000154.1"/>
</dbReference>
<evidence type="ECO:0000256" key="2">
    <source>
        <dbReference type="ARBA" id="ARBA00023315"/>
    </source>
</evidence>
<feature type="domain" description="N-acetyltransferase" evidence="3">
    <location>
        <begin position="100"/>
        <end position="242"/>
    </location>
</feature>
<evidence type="ECO:0000313" key="5">
    <source>
        <dbReference type="Proteomes" id="UP000214720"/>
    </source>
</evidence>
<dbReference type="InterPro" id="IPR000182">
    <property type="entry name" value="GNAT_dom"/>
</dbReference>
<dbReference type="PROSITE" id="PS51186">
    <property type="entry name" value="GNAT"/>
    <property type="match status" value="1"/>
</dbReference>
<evidence type="ECO:0000313" key="4">
    <source>
        <dbReference type="EMBL" id="OXC76042.1"/>
    </source>
</evidence>
<dbReference type="Pfam" id="PF08445">
    <property type="entry name" value="FR47"/>
    <property type="match status" value="1"/>
</dbReference>
<gene>
    <name evidence="4" type="ORF">BSU04_23895</name>
</gene>